<dbReference type="InterPro" id="IPR026893">
    <property type="entry name" value="Tyr/Ser_Pase_IphP-type"/>
</dbReference>
<dbReference type="PROSITE" id="PS00383">
    <property type="entry name" value="TYR_PHOSPHATASE_1"/>
    <property type="match status" value="1"/>
</dbReference>
<dbReference type="Proteomes" id="UP001597326">
    <property type="component" value="Unassembled WGS sequence"/>
</dbReference>
<gene>
    <name evidence="1" type="ORF">ACFSCS_09195</name>
</gene>
<protein>
    <submittedName>
        <fullName evidence="1">Tyrosine-protein phosphatase</fullName>
    </submittedName>
</protein>
<evidence type="ECO:0000313" key="1">
    <source>
        <dbReference type="EMBL" id="MFD1890353.1"/>
    </source>
</evidence>
<sequence length="251" mass="27984">MTDALDLLRAVTHRAHLPFGVYNLRPVTAGSRPGRGVYRSSLLWGATAADRHRIQELGITRIIDLRTEKVAANFPDPVLPGVTNTLVDLHGTGESVLGERITEADTVEAMKARYRRMVSDEGQRERIAQTLRLIADEPGAVLFHCTDGKDRTGWIALLLQHLNGDSPAQIRASYLASQPLVDHMARFRFRTDTLRGGRRLARRNRPMNLVDLAFLDAGLDEVTQRWGDLDGYLRQGLGLDEQTMAALRAKL</sequence>
<dbReference type="Gene3D" id="3.90.190.10">
    <property type="entry name" value="Protein tyrosine phosphatase superfamily"/>
    <property type="match status" value="1"/>
</dbReference>
<reference evidence="2" key="1">
    <citation type="journal article" date="2019" name="Int. J. Syst. Evol. Microbiol.">
        <title>The Global Catalogue of Microorganisms (GCM) 10K type strain sequencing project: providing services to taxonomists for standard genome sequencing and annotation.</title>
        <authorList>
            <consortium name="The Broad Institute Genomics Platform"/>
            <consortium name="The Broad Institute Genome Sequencing Center for Infectious Disease"/>
            <person name="Wu L."/>
            <person name="Ma J."/>
        </authorList>
    </citation>
    <scope>NUCLEOTIDE SEQUENCE [LARGE SCALE GENOMIC DNA]</scope>
    <source>
        <strain evidence="2">CAIM 431</strain>
    </source>
</reference>
<dbReference type="EMBL" id="JBHUFZ010000019">
    <property type="protein sequence ID" value="MFD1890353.1"/>
    <property type="molecule type" value="Genomic_DNA"/>
</dbReference>
<evidence type="ECO:0000313" key="2">
    <source>
        <dbReference type="Proteomes" id="UP001597326"/>
    </source>
</evidence>
<dbReference type="Pfam" id="PF13350">
    <property type="entry name" value="Y_phosphatase3"/>
    <property type="match status" value="1"/>
</dbReference>
<dbReference type="InterPro" id="IPR029021">
    <property type="entry name" value="Prot-tyrosine_phosphatase-like"/>
</dbReference>
<accession>A0ABW4RVK1</accession>
<organism evidence="1 2">
    <name type="scientific">Luteococcus peritonei</name>
    <dbReference type="NCBI Taxonomy" id="88874"/>
    <lineage>
        <taxon>Bacteria</taxon>
        <taxon>Bacillati</taxon>
        <taxon>Actinomycetota</taxon>
        <taxon>Actinomycetes</taxon>
        <taxon>Propionibacteriales</taxon>
        <taxon>Propionibacteriaceae</taxon>
        <taxon>Luteococcus</taxon>
    </lineage>
</organism>
<name>A0ABW4RVK1_9ACTN</name>
<proteinExistence type="predicted"/>
<keyword evidence="2" id="KW-1185">Reference proteome</keyword>
<comment type="caution">
    <text evidence="1">The sequence shown here is derived from an EMBL/GenBank/DDBJ whole genome shotgun (WGS) entry which is preliminary data.</text>
</comment>
<dbReference type="SUPFAM" id="SSF52799">
    <property type="entry name" value="(Phosphotyrosine protein) phosphatases II"/>
    <property type="match status" value="1"/>
</dbReference>
<dbReference type="RefSeq" id="WP_343874648.1">
    <property type="nucleotide sequence ID" value="NZ_BAAAIX010000027.1"/>
</dbReference>
<dbReference type="InterPro" id="IPR016130">
    <property type="entry name" value="Tyr_Pase_AS"/>
</dbReference>